<dbReference type="InterPro" id="IPR005782">
    <property type="entry name" value="P-type_ATPase_IIA"/>
</dbReference>
<dbReference type="PROSITE" id="PS00154">
    <property type="entry name" value="ATPASE_E1_E2"/>
    <property type="match status" value="1"/>
</dbReference>
<dbReference type="SUPFAM" id="SSF81665">
    <property type="entry name" value="Calcium ATPase, transmembrane domain M"/>
    <property type="match status" value="1"/>
</dbReference>
<keyword evidence="7 19" id="KW-0109">Calcium transport</keyword>
<evidence type="ECO:0000259" key="20">
    <source>
        <dbReference type="SMART" id="SM00831"/>
    </source>
</evidence>
<dbReference type="GO" id="GO:0070059">
    <property type="term" value="P:intrinsic apoptotic signaling pathway in response to endoplasmic reticulum stress"/>
    <property type="evidence" value="ECO:0007669"/>
    <property type="project" value="Ensembl"/>
</dbReference>
<dbReference type="FunFam" id="3.40.1110.10:FF:000003">
    <property type="entry name" value="Calcium-transporting ATPase"/>
    <property type="match status" value="1"/>
</dbReference>
<dbReference type="Pfam" id="PF00122">
    <property type="entry name" value="E1-E2_ATPase"/>
    <property type="match status" value="1"/>
</dbReference>
<dbReference type="OMA" id="VCCGQFD"/>
<dbReference type="GO" id="GO:0005246">
    <property type="term" value="F:calcium channel regulator activity"/>
    <property type="evidence" value="ECO:0007669"/>
    <property type="project" value="Ensembl"/>
</dbReference>
<dbReference type="FunFam" id="3.40.50.1000:FF:000005">
    <property type="entry name" value="Calcium-transporting ATPase 1"/>
    <property type="match status" value="1"/>
</dbReference>
<dbReference type="GO" id="GO:1903515">
    <property type="term" value="P:calcium ion transport from cytosol to endoplasmic reticulum"/>
    <property type="evidence" value="ECO:0007669"/>
    <property type="project" value="Ensembl"/>
</dbReference>
<keyword evidence="10 19" id="KW-0106">Calcium</keyword>
<dbReference type="InterPro" id="IPR044492">
    <property type="entry name" value="P_typ_ATPase_HD_dom"/>
</dbReference>
<dbReference type="InterPro" id="IPR001757">
    <property type="entry name" value="P_typ_ATPase"/>
</dbReference>
<dbReference type="AlphaFoldDB" id="A0A8D0GHW0"/>
<dbReference type="InterPro" id="IPR023298">
    <property type="entry name" value="ATPase_P-typ_TM_dom_sf"/>
</dbReference>
<dbReference type="InterPro" id="IPR023214">
    <property type="entry name" value="HAD_sf"/>
</dbReference>
<dbReference type="SFLD" id="SFLDF00027">
    <property type="entry name" value="p-type_atpase"/>
    <property type="match status" value="1"/>
</dbReference>
<comment type="similarity">
    <text evidence="4 19">Belongs to the cation transport ATPase (P-type) (TC 3.A.3) family. Type IIA subfamily.</text>
</comment>
<dbReference type="Gene3D" id="3.40.50.1000">
    <property type="entry name" value="HAD superfamily/HAD-like"/>
    <property type="match status" value="1"/>
</dbReference>
<evidence type="ECO:0000256" key="18">
    <source>
        <dbReference type="ARBA" id="ARBA00047282"/>
    </source>
</evidence>
<dbReference type="CDD" id="cd02083">
    <property type="entry name" value="P-type_ATPase_SERCA"/>
    <property type="match status" value="1"/>
</dbReference>
<feature type="domain" description="Cation-transporting P-type ATPase N-terminal" evidence="20">
    <location>
        <begin position="3"/>
        <end position="77"/>
    </location>
</feature>
<evidence type="ECO:0000313" key="21">
    <source>
        <dbReference type="Ensembl" id="ENSSPUP00000008953.1"/>
    </source>
</evidence>
<evidence type="ECO:0000256" key="4">
    <source>
        <dbReference type="ARBA" id="ARBA00005675"/>
    </source>
</evidence>
<evidence type="ECO:0000256" key="5">
    <source>
        <dbReference type="ARBA" id="ARBA00022448"/>
    </source>
</evidence>
<keyword evidence="11 19" id="KW-0067">ATP-binding</keyword>
<dbReference type="GO" id="GO:0016887">
    <property type="term" value="F:ATP hydrolysis activity"/>
    <property type="evidence" value="ECO:0007669"/>
    <property type="project" value="InterPro"/>
</dbReference>
<evidence type="ECO:0000256" key="15">
    <source>
        <dbReference type="ARBA" id="ARBA00022989"/>
    </source>
</evidence>
<dbReference type="GO" id="GO:0008656">
    <property type="term" value="F:cysteine-type endopeptidase activator activity involved in apoptotic process"/>
    <property type="evidence" value="ECO:0007669"/>
    <property type="project" value="Ensembl"/>
</dbReference>
<comment type="catalytic activity">
    <reaction evidence="18">
        <text>Ca(2+)(in) + ATP + H2O = Ca(2+)(out) + ADP + phosphate + H(+)</text>
        <dbReference type="Rhea" id="RHEA:18105"/>
        <dbReference type="ChEBI" id="CHEBI:15377"/>
        <dbReference type="ChEBI" id="CHEBI:15378"/>
        <dbReference type="ChEBI" id="CHEBI:29108"/>
        <dbReference type="ChEBI" id="CHEBI:30616"/>
        <dbReference type="ChEBI" id="CHEBI:43474"/>
        <dbReference type="ChEBI" id="CHEBI:456216"/>
        <dbReference type="EC" id="7.2.2.10"/>
    </reaction>
    <physiologicalReaction direction="left-to-right" evidence="18">
        <dbReference type="Rhea" id="RHEA:18106"/>
    </physiologicalReaction>
</comment>
<gene>
    <name evidence="21" type="primary">ATP2A3</name>
</gene>
<dbReference type="SUPFAM" id="SSF81653">
    <property type="entry name" value="Calcium ATPase, transduction domain A"/>
    <property type="match status" value="1"/>
</dbReference>
<dbReference type="NCBIfam" id="TIGR01116">
    <property type="entry name" value="ATPase-IIA1_Ca"/>
    <property type="match status" value="1"/>
</dbReference>
<keyword evidence="12" id="KW-0460">Magnesium</keyword>
<keyword evidence="16 19" id="KW-0406">Ion transport</keyword>
<evidence type="ECO:0000256" key="8">
    <source>
        <dbReference type="ARBA" id="ARBA00022692"/>
    </source>
</evidence>
<dbReference type="SFLD" id="SFLDS00003">
    <property type="entry name" value="Haloacid_Dehalogenase"/>
    <property type="match status" value="1"/>
</dbReference>
<evidence type="ECO:0000256" key="10">
    <source>
        <dbReference type="ARBA" id="ARBA00022837"/>
    </source>
</evidence>
<dbReference type="Gene3D" id="2.70.150.10">
    <property type="entry name" value="Calcium-transporting ATPase, cytoplasmic transduction domain A"/>
    <property type="match status" value="1"/>
</dbReference>
<feature type="transmembrane region" description="Helical" evidence="19">
    <location>
        <begin position="928"/>
        <end position="950"/>
    </location>
</feature>
<dbReference type="Proteomes" id="UP000694392">
    <property type="component" value="Unplaced"/>
</dbReference>
<dbReference type="Pfam" id="PF00689">
    <property type="entry name" value="Cation_ATPase_C"/>
    <property type="match status" value="1"/>
</dbReference>
<feature type="transmembrane region" description="Helical" evidence="19">
    <location>
        <begin position="833"/>
        <end position="857"/>
    </location>
</feature>
<reference evidence="21" key="2">
    <citation type="submission" date="2025-09" db="UniProtKB">
        <authorList>
            <consortium name="Ensembl"/>
        </authorList>
    </citation>
    <scope>IDENTIFICATION</scope>
</reference>
<keyword evidence="17 19" id="KW-0472">Membrane</keyword>
<sequence>MDNAHSLPVSEVLQRFGVRESCGLSAEQVRRHRDKYGPNELPAEEGKTLLELVLEQFEDLLVRILLLAAFVSFILAWFEEGEETATAFVEPLVIVMILIANAVVGVWQERNAESAIEALKEYEPEMGKVIRADRSGVQRIRARDIVPGDIVEVAVGDKVPADIRLIEIKSTTLRVDQSILTGESVSVIKHTDPIPDPRAVNQNKKNMLFSGTNIAAGKAVGIVIATGVYTEIGKIRNQMVATEPEKTPLQQKLDEFSQQLSKVISLVCVAVWVINISHFSDPVHGGSWFRGAIYYFKIAVALAVAAIPEGLPAVITTCLALGTRRMAKKNAIVRSLPSVETLGCTSVICSDKTGTLTTNQMSVFRMFVVEKIEGIHCNLHEFTITGSTYTPEGQVLKNDKPVQCSQYDGLVELATICAFCNDSSLDYNESKKVYEKVGEATETALTCLVEKMNVFNTDTSNLSKVERANACNSVIKQLMKKEFTLEFSRDRKSMSVYCTPAGFSQNSCGSKLFVKGAPESVIERCNYIRIGSARVPLTLSTKERILSKIREWGTGIDTLRCLALATRDTPHRKEDMQLDDSSKFINYETNLTFVGCVGMLDPPRKEVMSSIEMCRKAGIRVIMITGDNKGTAVAICRRIGIFSETQDVTDKAYTGREFDDLTLEQQREACHSAHCFARVEPAHKSKIVEYLQSFHEITAMTGDGVNDAPALKKAEIGIAMGSGTAVAKSAAEMVLSDDNFSTIVSAVEEGRAIYNNMKQFIRYLISSNVGEVVCIFLTAILGLPEALIPVQLLWVNLVTDGLPATALGFNPPDLDIMDKLPRNPREPLISGWLFFRYLAIGVYVGLATVGAASWWFLYDAEGPQVTFYQLRSFMRCTQDNPVFEGIDCEIFESRYPTTMALSVLVTIEMCNALNSVSENQSLLRMPPWLNIWLLGAIVVSMALHFLILYVNPLPLIFQVTPLSWPQWVVVMKISLPVILLDEGLKYLSRNHLEGILRTVRNTWNEEHHQLKACRTPDKTGSRGEEMNDTKETHFLNRGTLSCNSD</sequence>
<dbReference type="InterPro" id="IPR006068">
    <property type="entry name" value="ATPase_P-typ_cation-transptr_C"/>
</dbReference>
<dbReference type="Gene3D" id="3.40.1110.10">
    <property type="entry name" value="Calcium-transporting ATPase, cytoplasmic domain N"/>
    <property type="match status" value="1"/>
</dbReference>
<protein>
    <recommendedName>
        <fullName evidence="19">Calcium-transporting ATPase</fullName>
        <ecNumber evidence="19">7.2.2.10</ecNumber>
    </recommendedName>
</protein>
<evidence type="ECO:0000256" key="19">
    <source>
        <dbReference type="RuleBase" id="RU361146"/>
    </source>
</evidence>
<dbReference type="Pfam" id="PF00690">
    <property type="entry name" value="Cation_ATPase_N"/>
    <property type="match status" value="1"/>
</dbReference>
<keyword evidence="14" id="KW-1278">Translocase</keyword>
<feature type="transmembrane region" description="Helical" evidence="19">
    <location>
        <begin position="84"/>
        <end position="107"/>
    </location>
</feature>
<dbReference type="GO" id="GO:0005388">
    <property type="term" value="F:P-type calcium transporter activity"/>
    <property type="evidence" value="ECO:0007669"/>
    <property type="project" value="UniProtKB-EC"/>
</dbReference>
<feature type="transmembrane region" description="Helical" evidence="19">
    <location>
        <begin position="260"/>
        <end position="280"/>
    </location>
</feature>
<evidence type="ECO:0000256" key="7">
    <source>
        <dbReference type="ARBA" id="ARBA00022568"/>
    </source>
</evidence>
<dbReference type="EC" id="7.2.2.10" evidence="19"/>
<dbReference type="GO" id="GO:0006874">
    <property type="term" value="P:intracellular calcium ion homeostasis"/>
    <property type="evidence" value="ECO:0007669"/>
    <property type="project" value="Ensembl"/>
</dbReference>
<comment type="subcellular location">
    <subcellularLocation>
        <location evidence="3">Endoplasmic reticulum membrane</location>
        <topology evidence="3">Multi-pass membrane protein</topology>
    </subcellularLocation>
    <subcellularLocation>
        <location evidence="19">Membrane</location>
        <topology evidence="19">Multi-pass membrane protein</topology>
    </subcellularLocation>
    <subcellularLocation>
        <location evidence="2">Sarcoplasmic reticulum membrane</location>
        <topology evidence="2">Multi-pass membrane protein</topology>
    </subcellularLocation>
</comment>
<dbReference type="NCBIfam" id="TIGR01494">
    <property type="entry name" value="ATPase_P-type"/>
    <property type="match status" value="3"/>
</dbReference>
<keyword evidence="13" id="KW-0703">Sarcoplasmic reticulum</keyword>
<keyword evidence="15 19" id="KW-1133">Transmembrane helix</keyword>
<keyword evidence="9 19" id="KW-0547">Nucleotide-binding</keyword>
<dbReference type="Gene3D" id="1.20.1110.10">
    <property type="entry name" value="Calcium-transporting ATPase, transmembrane domain"/>
    <property type="match status" value="1"/>
</dbReference>
<dbReference type="GO" id="GO:0030899">
    <property type="term" value="F:calcium-dependent ATPase activity"/>
    <property type="evidence" value="ECO:0007669"/>
    <property type="project" value="Ensembl"/>
</dbReference>
<evidence type="ECO:0000256" key="17">
    <source>
        <dbReference type="ARBA" id="ARBA00023136"/>
    </source>
</evidence>
<comment type="function">
    <text evidence="19">Catalyzes the hydrolysis of ATP coupled with the transport of calcium.</text>
</comment>
<evidence type="ECO:0000256" key="6">
    <source>
        <dbReference type="ARBA" id="ARBA00022553"/>
    </source>
</evidence>
<evidence type="ECO:0000256" key="11">
    <source>
        <dbReference type="ARBA" id="ARBA00022840"/>
    </source>
</evidence>
<dbReference type="Pfam" id="PF13246">
    <property type="entry name" value="Cation_ATPase"/>
    <property type="match status" value="1"/>
</dbReference>
<dbReference type="InterPro" id="IPR023299">
    <property type="entry name" value="ATPase_P-typ_cyto_dom_N"/>
</dbReference>
<dbReference type="Pfam" id="PF08282">
    <property type="entry name" value="Hydrolase_3"/>
    <property type="match status" value="1"/>
</dbReference>
<name>A0A8D0GHW0_SPHPU</name>
<dbReference type="InterPro" id="IPR004014">
    <property type="entry name" value="ATPase_P-typ_cation-transptr_N"/>
</dbReference>
<dbReference type="Ensembl" id="ENSSPUT00000009552.1">
    <property type="protein sequence ID" value="ENSSPUP00000008953.1"/>
    <property type="gene ID" value="ENSSPUG00000006983.1"/>
</dbReference>
<feature type="transmembrane region" description="Helical" evidence="19">
    <location>
        <begin position="60"/>
        <end position="78"/>
    </location>
</feature>
<dbReference type="SUPFAM" id="SSF56784">
    <property type="entry name" value="HAD-like"/>
    <property type="match status" value="1"/>
</dbReference>
<dbReference type="SMART" id="SM00831">
    <property type="entry name" value="Cation_ATPase_N"/>
    <property type="match status" value="1"/>
</dbReference>
<keyword evidence="8 19" id="KW-0812">Transmembrane</keyword>
<keyword evidence="5 19" id="KW-0813">Transport</keyword>
<evidence type="ECO:0000256" key="16">
    <source>
        <dbReference type="ARBA" id="ARBA00023065"/>
    </source>
</evidence>
<dbReference type="PANTHER" id="PTHR42861">
    <property type="entry name" value="CALCIUM-TRANSPORTING ATPASE"/>
    <property type="match status" value="1"/>
</dbReference>
<organism evidence="21 22">
    <name type="scientific">Sphenodon punctatus</name>
    <name type="common">Tuatara</name>
    <name type="synonym">Hatteria punctata</name>
    <dbReference type="NCBI Taxonomy" id="8508"/>
    <lineage>
        <taxon>Eukaryota</taxon>
        <taxon>Metazoa</taxon>
        <taxon>Chordata</taxon>
        <taxon>Craniata</taxon>
        <taxon>Vertebrata</taxon>
        <taxon>Euteleostomi</taxon>
        <taxon>Lepidosauria</taxon>
        <taxon>Sphenodontia</taxon>
        <taxon>Sphenodontidae</taxon>
        <taxon>Sphenodon</taxon>
    </lineage>
</organism>
<accession>A0A8D0GHW0</accession>
<evidence type="ECO:0000256" key="1">
    <source>
        <dbReference type="ARBA" id="ARBA00001946"/>
    </source>
</evidence>
<dbReference type="FunFam" id="2.70.150.10:FF:000160">
    <property type="entry name" value="Sarcoplasmic/endoplasmic reticulum calcium ATPase 1"/>
    <property type="match status" value="1"/>
</dbReference>
<comment type="caution">
    <text evidence="19">Lacks conserved residue(s) required for the propagation of feature annotation.</text>
</comment>
<proteinExistence type="inferred from homology"/>
<dbReference type="GO" id="GO:0044325">
    <property type="term" value="F:transmembrane transporter binding"/>
    <property type="evidence" value="ECO:0007669"/>
    <property type="project" value="Ensembl"/>
</dbReference>
<dbReference type="GO" id="GO:0033017">
    <property type="term" value="C:sarcoplasmic reticulum membrane"/>
    <property type="evidence" value="ECO:0007669"/>
    <property type="project" value="UniProtKB-SubCell"/>
</dbReference>
<dbReference type="FunFam" id="1.20.1110.10:FF:000065">
    <property type="entry name" value="Sarcoplasmic/endoplasmic reticulum calcium ATPase 1"/>
    <property type="match status" value="3"/>
</dbReference>
<evidence type="ECO:0000256" key="2">
    <source>
        <dbReference type="ARBA" id="ARBA00004326"/>
    </source>
</evidence>
<comment type="cofactor">
    <cofactor evidence="1">
        <name>Mg(2+)</name>
        <dbReference type="ChEBI" id="CHEBI:18420"/>
    </cofactor>
</comment>
<feature type="transmembrane region" description="Helical" evidence="19">
    <location>
        <begin position="292"/>
        <end position="321"/>
    </location>
</feature>
<dbReference type="InterPro" id="IPR036412">
    <property type="entry name" value="HAD-like_sf"/>
</dbReference>
<feature type="transmembrane region" description="Helical" evidence="19">
    <location>
        <begin position="760"/>
        <end position="781"/>
    </location>
</feature>
<dbReference type="SFLD" id="SFLDG00002">
    <property type="entry name" value="C1.7:_P-type_atpase_like"/>
    <property type="match status" value="1"/>
</dbReference>
<dbReference type="InterPro" id="IPR008250">
    <property type="entry name" value="ATPase_P-typ_transduc_dom_A_sf"/>
</dbReference>
<evidence type="ECO:0000256" key="13">
    <source>
        <dbReference type="ARBA" id="ARBA00022951"/>
    </source>
</evidence>
<dbReference type="PRINTS" id="PR00119">
    <property type="entry name" value="CATATPASE"/>
</dbReference>
<keyword evidence="22" id="KW-1185">Reference proteome</keyword>
<evidence type="ECO:0000256" key="3">
    <source>
        <dbReference type="ARBA" id="ARBA00004477"/>
    </source>
</evidence>
<evidence type="ECO:0000256" key="14">
    <source>
        <dbReference type="ARBA" id="ARBA00022967"/>
    </source>
</evidence>
<dbReference type="GO" id="GO:0005524">
    <property type="term" value="F:ATP binding"/>
    <property type="evidence" value="ECO:0007669"/>
    <property type="project" value="UniProtKB-KW"/>
</dbReference>
<evidence type="ECO:0000256" key="12">
    <source>
        <dbReference type="ARBA" id="ARBA00022842"/>
    </source>
</evidence>
<dbReference type="GeneTree" id="ENSGT00940000155668"/>
<dbReference type="SUPFAM" id="SSF81660">
    <property type="entry name" value="Metal cation-transporting ATPase, ATP-binding domain N"/>
    <property type="match status" value="1"/>
</dbReference>
<evidence type="ECO:0000313" key="22">
    <source>
        <dbReference type="Proteomes" id="UP000694392"/>
    </source>
</evidence>
<reference evidence="21" key="1">
    <citation type="submission" date="2025-08" db="UniProtKB">
        <authorList>
            <consortium name="Ensembl"/>
        </authorList>
    </citation>
    <scope>IDENTIFICATION</scope>
</reference>
<evidence type="ECO:0000256" key="9">
    <source>
        <dbReference type="ARBA" id="ARBA00022741"/>
    </source>
</evidence>
<dbReference type="InterPro" id="IPR018303">
    <property type="entry name" value="ATPase_P-typ_P_site"/>
</dbReference>
<dbReference type="InterPro" id="IPR059000">
    <property type="entry name" value="ATPase_P-type_domA"/>
</dbReference>
<keyword evidence="6" id="KW-0597">Phosphoprotein</keyword>